<dbReference type="PANTHER" id="PTHR48200:SF1">
    <property type="entry name" value="AMINOTRANSFERASE-LIKE PLANT MOBILE DOMAIN-CONTAINING PROTEIN"/>
    <property type="match status" value="1"/>
</dbReference>
<gene>
    <name evidence="2" type="ORF">F3Y22_tig00008146pilonHSYRG00039</name>
</gene>
<dbReference type="EMBL" id="VEPZ02000403">
    <property type="protein sequence ID" value="KAE8725722.1"/>
    <property type="molecule type" value="Genomic_DNA"/>
</dbReference>
<organism evidence="2 3">
    <name type="scientific">Hibiscus syriacus</name>
    <name type="common">Rose of Sharon</name>
    <dbReference type="NCBI Taxonomy" id="106335"/>
    <lineage>
        <taxon>Eukaryota</taxon>
        <taxon>Viridiplantae</taxon>
        <taxon>Streptophyta</taxon>
        <taxon>Embryophyta</taxon>
        <taxon>Tracheophyta</taxon>
        <taxon>Spermatophyta</taxon>
        <taxon>Magnoliopsida</taxon>
        <taxon>eudicotyledons</taxon>
        <taxon>Gunneridae</taxon>
        <taxon>Pentapetalae</taxon>
        <taxon>rosids</taxon>
        <taxon>malvids</taxon>
        <taxon>Malvales</taxon>
        <taxon>Malvaceae</taxon>
        <taxon>Malvoideae</taxon>
        <taxon>Hibiscus</taxon>
    </lineage>
</organism>
<protein>
    <recommendedName>
        <fullName evidence="1">DUF7745 domain-containing protein</fullName>
    </recommendedName>
</protein>
<dbReference type="Proteomes" id="UP000436088">
    <property type="component" value="Unassembled WGS sequence"/>
</dbReference>
<reference evidence="2" key="1">
    <citation type="submission" date="2019-09" db="EMBL/GenBank/DDBJ databases">
        <title>Draft genome information of white flower Hibiscus syriacus.</title>
        <authorList>
            <person name="Kim Y.-M."/>
        </authorList>
    </citation>
    <scope>NUCLEOTIDE SEQUENCE [LARGE SCALE GENOMIC DNA]</scope>
    <source>
        <strain evidence="2">YM2019G1</strain>
    </source>
</reference>
<dbReference type="Pfam" id="PF24924">
    <property type="entry name" value="DUF7745"/>
    <property type="match status" value="1"/>
</dbReference>
<accession>A0A6A3CES1</accession>
<dbReference type="AlphaFoldDB" id="A0A6A3CES1"/>
<dbReference type="PANTHER" id="PTHR48200">
    <property type="entry name" value="PROTEIN, PUTATIVE-RELATED"/>
    <property type="match status" value="1"/>
</dbReference>
<evidence type="ECO:0000259" key="1">
    <source>
        <dbReference type="Pfam" id="PF24924"/>
    </source>
</evidence>
<evidence type="ECO:0000313" key="3">
    <source>
        <dbReference type="Proteomes" id="UP000436088"/>
    </source>
</evidence>
<name>A0A6A3CES1_HIBSY</name>
<proteinExistence type="predicted"/>
<sequence length="884" mass="103787">MDKGIVIQEIKNLEVRLWSEKTQKEKEDSLQGSYESELVSYASISLKQNDVQELRDIWGSWKNNWKQKALVQLWNPGYSCFTFNQEDMVPTIEEYTTLLHCESIKLERAYIKHIKSQSFKNRLTKIAGVDEKWVTDRLRNKGNGQGIEWIHIRKLMNDHPDEWKTINLFYTRSVWLDHLSEDFDAAVVELFEQLPKRVNPAPTILAETFRSLNHCRRAGGGRFIGCVQLLQFWMHNYFWKNNGVAYRRFSITYSPLREFITMKWHEGTSKEKHYGARQFVPATCGLAKSEFEYHGDSYKKRIKEIVDSWKKVLRMDIVAAKDMLPRLFRKDRADKLEREQKRVRLELEDLRKGYQDKVKDNSKLKVASKYWNERTWKEQMKTAQRRLAGTELEAIVDGFKKQAIKLQIVPFDGCLQWHFRWEQVQQRVKARDAVFRDFLDQVQKAARHLHELTKEVGMVRKGIQPVTDEDRRLVNLLEAIRGLEDLVRIFSPDNTSSTSRRRDRWLSINNFPISEPISTSQRKILDSRQHKLNFTTKGRLTVNKQLLNFRVNFNFTAKDIGLETTQVQIHDEGTAGCQQITSQFQSQFQLHSERYWTPDNASSTSRRRDRWLSTNNFPIAEPILTSQRRILDSRQHKFNFTTKGPLVVNKQLLNFRANFNFTTKDIGLQLHDEGTAGCQQTISQFRSQFQLHNEGYWTPDNASSTSRRRDHWLSINNFSISEPISTSQRMILDSRQRKFNFTTKGPLVVNKQLPNFRANFNFTAKDIGLETMQVQLQNEGTAGCQQTISQFRSQFQLHSEGYWTRDNTSSTSQRRDDWLSTNNFPIPEPISTSRRRILDSEQSYLDFNFTTNDIQFQAQLHDEGATRGFNFTTKGIVHTSIIHL</sequence>
<dbReference type="InterPro" id="IPR056647">
    <property type="entry name" value="DUF7745"/>
</dbReference>
<feature type="domain" description="DUF7745" evidence="1">
    <location>
        <begin position="68"/>
        <end position="242"/>
    </location>
</feature>
<comment type="caution">
    <text evidence="2">The sequence shown here is derived from an EMBL/GenBank/DDBJ whole genome shotgun (WGS) entry which is preliminary data.</text>
</comment>
<keyword evidence="3" id="KW-1185">Reference proteome</keyword>
<evidence type="ECO:0000313" key="2">
    <source>
        <dbReference type="EMBL" id="KAE8725722.1"/>
    </source>
</evidence>